<feature type="transmembrane region" description="Helical" evidence="2">
    <location>
        <begin position="325"/>
        <end position="348"/>
    </location>
</feature>
<feature type="region of interest" description="Disordered" evidence="1">
    <location>
        <begin position="149"/>
        <end position="186"/>
    </location>
</feature>
<reference evidence="3 4" key="1">
    <citation type="submission" date="2013-07" db="EMBL/GenBank/DDBJ databases">
        <title>The Genome Sequence of Cryptococcus heveanensis BCC8398.</title>
        <authorList>
            <consortium name="The Broad Institute Genome Sequencing Platform"/>
            <person name="Cuomo C."/>
            <person name="Litvintseva A."/>
            <person name="Chen Y."/>
            <person name="Heitman J."/>
            <person name="Sun S."/>
            <person name="Springer D."/>
            <person name="Dromer F."/>
            <person name="Young S.K."/>
            <person name="Zeng Q."/>
            <person name="Gargeya S."/>
            <person name="Fitzgerald M."/>
            <person name="Abouelleil A."/>
            <person name="Alvarado L."/>
            <person name="Berlin A.M."/>
            <person name="Chapman S.B."/>
            <person name="Dewar J."/>
            <person name="Goldberg J."/>
            <person name="Griggs A."/>
            <person name="Gujja S."/>
            <person name="Hansen M."/>
            <person name="Howarth C."/>
            <person name="Imamovic A."/>
            <person name="Larimer J."/>
            <person name="McCowan C."/>
            <person name="Murphy C."/>
            <person name="Pearson M."/>
            <person name="Priest M."/>
            <person name="Roberts A."/>
            <person name="Saif S."/>
            <person name="Shea T."/>
            <person name="Sykes S."/>
            <person name="Wortman J."/>
            <person name="Nusbaum C."/>
            <person name="Birren B."/>
        </authorList>
    </citation>
    <scope>NUCLEOTIDE SEQUENCE [LARGE SCALE GENOMIC DNA]</scope>
    <source>
        <strain evidence="3 4">BCC8398</strain>
    </source>
</reference>
<dbReference type="OrthoDB" id="3358294at2759"/>
<feature type="compositionally biased region" description="Low complexity" evidence="1">
    <location>
        <begin position="73"/>
        <end position="85"/>
    </location>
</feature>
<keyword evidence="4" id="KW-1185">Reference proteome</keyword>
<feature type="compositionally biased region" description="Low complexity" evidence="1">
    <location>
        <begin position="1"/>
        <end position="21"/>
    </location>
</feature>
<evidence type="ECO:0000256" key="2">
    <source>
        <dbReference type="SAM" id="Phobius"/>
    </source>
</evidence>
<sequence length="350" mass="37977">MSTTTTTTTTTTGTPMTEPTTPVRPPRSLRRLTLETPLSTPDSFEDITPPPPVPSSSITPGASGENTPFEVEPTTPSTPKTPTRPRIVNRKSTASIRRKPVPLTPEDLALESSDLGFVVHVPDEPLPATPPVSQLITPRAPLYVAADSAAASSSSSSRSPVEPPRYILPVEPPLRSTSQVPHSPAEQYDTSIDFTASRPPSYAGDHAHVQCVLPSPAHAARSSQDPFLDLSGGLGGPSTGRSASYANMMEDLPSYAKETETEPKTLARALWRWGFVCPLLWFIGMCIMWIPLKPIEEERDPEKAQKLEEMIVILRETELKYAKKCMWGFTAFAILLIALIVVGIVVSMKS</sequence>
<dbReference type="AlphaFoldDB" id="A0A1B9GXW2"/>
<feature type="transmembrane region" description="Helical" evidence="2">
    <location>
        <begin position="270"/>
        <end position="290"/>
    </location>
</feature>
<keyword evidence="2" id="KW-1133">Transmembrane helix</keyword>
<reference evidence="4" key="2">
    <citation type="submission" date="2013-12" db="EMBL/GenBank/DDBJ databases">
        <title>Evolution of pathogenesis and genome organization in the Tremellales.</title>
        <authorList>
            <person name="Cuomo C."/>
            <person name="Litvintseva A."/>
            <person name="Heitman J."/>
            <person name="Chen Y."/>
            <person name="Sun S."/>
            <person name="Springer D."/>
            <person name="Dromer F."/>
            <person name="Young S."/>
            <person name="Zeng Q."/>
            <person name="Chapman S."/>
            <person name="Gujja S."/>
            <person name="Saif S."/>
            <person name="Birren B."/>
        </authorList>
    </citation>
    <scope>NUCLEOTIDE SEQUENCE [LARGE SCALE GENOMIC DNA]</scope>
    <source>
        <strain evidence="4">BCC8398</strain>
    </source>
</reference>
<evidence type="ECO:0000313" key="3">
    <source>
        <dbReference type="EMBL" id="OCF35884.1"/>
    </source>
</evidence>
<accession>A0A1B9GXW2</accession>
<feature type="compositionally biased region" description="Low complexity" evidence="1">
    <location>
        <begin position="149"/>
        <end position="159"/>
    </location>
</feature>
<dbReference type="Proteomes" id="UP000092666">
    <property type="component" value="Unassembled WGS sequence"/>
</dbReference>
<proteinExistence type="predicted"/>
<gene>
    <name evidence="3" type="ORF">I316_02378</name>
</gene>
<organism evidence="3 4">
    <name type="scientific">Kwoniella heveanensis BCC8398</name>
    <dbReference type="NCBI Taxonomy" id="1296120"/>
    <lineage>
        <taxon>Eukaryota</taxon>
        <taxon>Fungi</taxon>
        <taxon>Dikarya</taxon>
        <taxon>Basidiomycota</taxon>
        <taxon>Agaricomycotina</taxon>
        <taxon>Tremellomycetes</taxon>
        <taxon>Tremellales</taxon>
        <taxon>Cryptococcaceae</taxon>
        <taxon>Kwoniella</taxon>
    </lineage>
</organism>
<evidence type="ECO:0000313" key="4">
    <source>
        <dbReference type="Proteomes" id="UP000092666"/>
    </source>
</evidence>
<keyword evidence="2" id="KW-0472">Membrane</keyword>
<evidence type="ECO:0000256" key="1">
    <source>
        <dbReference type="SAM" id="MobiDB-lite"/>
    </source>
</evidence>
<protein>
    <submittedName>
        <fullName evidence="3">Uncharacterized protein</fullName>
    </submittedName>
</protein>
<name>A0A1B9GXW2_9TREE</name>
<feature type="region of interest" description="Disordered" evidence="1">
    <location>
        <begin position="1"/>
        <end position="105"/>
    </location>
</feature>
<dbReference type="EMBL" id="KI669497">
    <property type="protein sequence ID" value="OCF35884.1"/>
    <property type="molecule type" value="Genomic_DNA"/>
</dbReference>
<keyword evidence="2" id="KW-0812">Transmembrane</keyword>